<dbReference type="GO" id="GO:0035438">
    <property type="term" value="F:cyclic-di-GMP binding"/>
    <property type="evidence" value="ECO:0007669"/>
    <property type="project" value="InterPro"/>
</dbReference>
<feature type="domain" description="PilZ" evidence="1">
    <location>
        <begin position="4"/>
        <end position="80"/>
    </location>
</feature>
<dbReference type="InterPro" id="IPR009875">
    <property type="entry name" value="PilZ_domain"/>
</dbReference>
<keyword evidence="3" id="KW-1185">Reference proteome</keyword>
<evidence type="ECO:0000313" key="2">
    <source>
        <dbReference type="EMBL" id="SFV36342.1"/>
    </source>
</evidence>
<dbReference type="Pfam" id="PF07238">
    <property type="entry name" value="PilZ"/>
    <property type="match status" value="1"/>
</dbReference>
<proteinExistence type="predicted"/>
<reference evidence="2 3" key="1">
    <citation type="submission" date="2016-10" db="EMBL/GenBank/DDBJ databases">
        <authorList>
            <person name="de Groot N.N."/>
        </authorList>
    </citation>
    <scope>NUCLEOTIDE SEQUENCE [LARGE SCALE GENOMIC DNA]</scope>
    <source>
        <strain evidence="2 3">IPL20</strain>
    </source>
</reference>
<accession>A0A1I7NNV7</accession>
<organism evidence="2 3">
    <name type="scientific">Devosia crocina</name>
    <dbReference type="NCBI Taxonomy" id="429728"/>
    <lineage>
        <taxon>Bacteria</taxon>
        <taxon>Pseudomonadati</taxon>
        <taxon>Pseudomonadota</taxon>
        <taxon>Alphaproteobacteria</taxon>
        <taxon>Hyphomicrobiales</taxon>
        <taxon>Devosiaceae</taxon>
        <taxon>Devosia</taxon>
    </lineage>
</organism>
<dbReference type="Proteomes" id="UP000199074">
    <property type="component" value="Unassembled WGS sequence"/>
</dbReference>
<evidence type="ECO:0000313" key="3">
    <source>
        <dbReference type="Proteomes" id="UP000199074"/>
    </source>
</evidence>
<dbReference type="SUPFAM" id="SSF141371">
    <property type="entry name" value="PilZ domain-like"/>
    <property type="match status" value="1"/>
</dbReference>
<sequence>MQEERRQTHRQRTLKGGRIVTNDGHSTFDCTVRNLSGEGAKLIVTSIIGIPQRFGLAMHDGRSFSCETIWHTETEIGVRFL</sequence>
<evidence type="ECO:0000259" key="1">
    <source>
        <dbReference type="Pfam" id="PF07238"/>
    </source>
</evidence>
<protein>
    <submittedName>
        <fullName evidence="2">PilZ domain-containing protein</fullName>
    </submittedName>
</protein>
<dbReference type="AlphaFoldDB" id="A0A1I7NNV7"/>
<dbReference type="EMBL" id="FPCK01000002">
    <property type="protein sequence ID" value="SFV36342.1"/>
    <property type="molecule type" value="Genomic_DNA"/>
</dbReference>
<dbReference type="RefSeq" id="WP_092424900.1">
    <property type="nucleotide sequence ID" value="NZ_FPCK01000002.1"/>
</dbReference>
<gene>
    <name evidence="2" type="ORF">SAMN05216456_2438</name>
</gene>
<dbReference type="STRING" id="429728.SAMN05216456_2438"/>
<name>A0A1I7NNV7_9HYPH</name>